<dbReference type="GO" id="GO:0005737">
    <property type="term" value="C:cytoplasm"/>
    <property type="evidence" value="ECO:0007669"/>
    <property type="project" value="UniProtKB-SubCell"/>
</dbReference>
<evidence type="ECO:0000313" key="8">
    <source>
        <dbReference type="Proteomes" id="UP000287198"/>
    </source>
</evidence>
<dbReference type="InterPro" id="IPR027462">
    <property type="entry name" value="ZapD_C"/>
</dbReference>
<evidence type="ECO:0000256" key="2">
    <source>
        <dbReference type="ARBA" id="ARBA00022618"/>
    </source>
</evidence>
<accession>A0A432XWC2</accession>
<dbReference type="Gene3D" id="1.10.3900.10">
    <property type="entry name" value="YacF-like"/>
    <property type="match status" value="1"/>
</dbReference>
<evidence type="ECO:0000313" key="7">
    <source>
        <dbReference type="EMBL" id="RUO53045.1"/>
    </source>
</evidence>
<comment type="function">
    <text evidence="5">Cell division factor that enhances FtsZ-ring assembly. Directly interacts with FtsZ and promotes bundling of FtsZ protofilaments, with a reduction in FtsZ GTPase activity.</text>
</comment>
<dbReference type="PANTHER" id="PTHR39455">
    <property type="entry name" value="CELL DIVISION PROTEIN ZAPD"/>
    <property type="match status" value="1"/>
</dbReference>
<dbReference type="InterPro" id="IPR009777">
    <property type="entry name" value="ZapD"/>
</dbReference>
<dbReference type="HAMAP" id="MF_01092">
    <property type="entry name" value="ZapD"/>
    <property type="match status" value="1"/>
</dbReference>
<dbReference type="Proteomes" id="UP000287198">
    <property type="component" value="Unassembled WGS sequence"/>
</dbReference>
<keyword evidence="8" id="KW-1185">Reference proteome</keyword>
<protein>
    <recommendedName>
        <fullName evidence="5">Cell division protein ZapD</fullName>
    </recommendedName>
    <alternativeName>
        <fullName evidence="5">Z ring-associated protein D</fullName>
    </alternativeName>
</protein>
<dbReference type="EMBL" id="PIPW01000002">
    <property type="protein sequence ID" value="RUO53045.1"/>
    <property type="molecule type" value="Genomic_DNA"/>
</dbReference>
<evidence type="ECO:0000256" key="5">
    <source>
        <dbReference type="HAMAP-Rule" id="MF_01092"/>
    </source>
</evidence>
<sequence length="322" mass="37348">MMSLTTTAPWKTSRPRSPNSTRTTLSLRHPPVPASRSKPTKRRRAEMSYQSDLFQDVATVEEAAIIEPMSEKFEGATINYEYPLHERVRTYLRLEHLKQLLKPEQTVDATNYSRYFDALFAILELCERSDVRTDVQKDLDRRRGQIQIWAQHPDVNQDQVQALANRVQDAIKSIQPLTRIGSHLKQDRLLSVTRQRFGMPGGTCNFDVPQLHFWLHQDQAKRDEDCRRWWHEFSVLFNGLELELQLLRGQAHFQWVVAEGGLLQESTEPLSLLRIRVPDEVPAYPVISGHKQRFSIRFLSCTPQQGKASFENNVEFELALCP</sequence>
<dbReference type="Gene3D" id="2.60.440.10">
    <property type="entry name" value="YacF-like domains"/>
    <property type="match status" value="1"/>
</dbReference>
<dbReference type="PANTHER" id="PTHR39455:SF1">
    <property type="entry name" value="CELL DIVISION PROTEIN ZAPD"/>
    <property type="match status" value="1"/>
</dbReference>
<feature type="compositionally biased region" description="Polar residues" evidence="6">
    <location>
        <begin position="1"/>
        <end position="26"/>
    </location>
</feature>
<proteinExistence type="inferred from homology"/>
<dbReference type="GO" id="GO:0000917">
    <property type="term" value="P:division septum assembly"/>
    <property type="evidence" value="ECO:0007669"/>
    <property type="project" value="UniProtKB-KW"/>
</dbReference>
<dbReference type="GO" id="GO:0032153">
    <property type="term" value="C:cell division site"/>
    <property type="evidence" value="ECO:0007669"/>
    <property type="project" value="TreeGrafter"/>
</dbReference>
<dbReference type="GO" id="GO:0043093">
    <property type="term" value="P:FtsZ-dependent cytokinesis"/>
    <property type="evidence" value="ECO:0007669"/>
    <property type="project" value="UniProtKB-UniRule"/>
</dbReference>
<evidence type="ECO:0000256" key="3">
    <source>
        <dbReference type="ARBA" id="ARBA00023210"/>
    </source>
</evidence>
<dbReference type="AlphaFoldDB" id="A0A432XWC2"/>
<comment type="subcellular location">
    <subcellularLocation>
        <location evidence="5">Cytoplasm</location>
    </subcellularLocation>
    <text evidence="5">Localizes to mid-cell in an FtsZ-dependent manner.</text>
</comment>
<dbReference type="NCBIfam" id="NF003655">
    <property type="entry name" value="PRK05287.1-3"/>
    <property type="match status" value="1"/>
</dbReference>
<dbReference type="SUPFAM" id="SSF160950">
    <property type="entry name" value="YacF-like"/>
    <property type="match status" value="1"/>
</dbReference>
<keyword evidence="4 5" id="KW-0131">Cell cycle</keyword>
<keyword evidence="1 5" id="KW-0963">Cytoplasm</keyword>
<evidence type="ECO:0000256" key="4">
    <source>
        <dbReference type="ARBA" id="ARBA00023306"/>
    </source>
</evidence>
<feature type="region of interest" description="Disordered" evidence="6">
    <location>
        <begin position="1"/>
        <end position="48"/>
    </location>
</feature>
<dbReference type="InterPro" id="IPR036268">
    <property type="entry name" value="ZapD_sf"/>
</dbReference>
<keyword evidence="2 5" id="KW-0132">Cell division</keyword>
<name>A0A432XWC2_9GAMM</name>
<gene>
    <name evidence="5" type="primary">zapD</name>
    <name evidence="7" type="ORF">CWI69_08450</name>
</gene>
<evidence type="ECO:0000256" key="1">
    <source>
        <dbReference type="ARBA" id="ARBA00022490"/>
    </source>
</evidence>
<keyword evidence="3 5" id="KW-0717">Septation</keyword>
<evidence type="ECO:0000256" key="6">
    <source>
        <dbReference type="SAM" id="MobiDB-lite"/>
    </source>
</evidence>
<comment type="caution">
    <text evidence="7">The sequence shown here is derived from an EMBL/GenBank/DDBJ whole genome shotgun (WGS) entry which is preliminary data.</text>
</comment>
<organism evidence="7 8">
    <name type="scientific">Pseudidiomarina halophila</name>
    <dbReference type="NCBI Taxonomy" id="1449799"/>
    <lineage>
        <taxon>Bacteria</taxon>
        <taxon>Pseudomonadati</taxon>
        <taxon>Pseudomonadota</taxon>
        <taxon>Gammaproteobacteria</taxon>
        <taxon>Alteromonadales</taxon>
        <taxon>Idiomarinaceae</taxon>
        <taxon>Pseudidiomarina</taxon>
    </lineage>
</organism>
<dbReference type="Pfam" id="PF07072">
    <property type="entry name" value="ZapD"/>
    <property type="match status" value="1"/>
</dbReference>
<reference evidence="8" key="1">
    <citation type="journal article" date="2018" name="Front. Microbiol.">
        <title>Genome-Based Analysis Reveals the Taxonomy and Diversity of the Family Idiomarinaceae.</title>
        <authorList>
            <person name="Liu Y."/>
            <person name="Lai Q."/>
            <person name="Shao Z."/>
        </authorList>
    </citation>
    <scope>NUCLEOTIDE SEQUENCE [LARGE SCALE GENOMIC DNA]</scope>
    <source>
        <strain evidence="8">BH195</strain>
    </source>
</reference>
<comment type="similarity">
    <text evidence="5">Belongs to the ZapD family.</text>
</comment>
<comment type="subunit">
    <text evidence="5">Interacts with FtsZ.</text>
</comment>